<keyword evidence="1" id="KW-0732">Signal</keyword>
<gene>
    <name evidence="2" type="ORF">JOF56_006890</name>
</gene>
<dbReference type="Proteomes" id="UP001519332">
    <property type="component" value="Unassembled WGS sequence"/>
</dbReference>
<organism evidence="2 3">
    <name type="scientific">Kibdelosporangium banguiense</name>
    <dbReference type="NCBI Taxonomy" id="1365924"/>
    <lineage>
        <taxon>Bacteria</taxon>
        <taxon>Bacillati</taxon>
        <taxon>Actinomycetota</taxon>
        <taxon>Actinomycetes</taxon>
        <taxon>Pseudonocardiales</taxon>
        <taxon>Pseudonocardiaceae</taxon>
        <taxon>Kibdelosporangium</taxon>
    </lineage>
</organism>
<protein>
    <recommendedName>
        <fullName evidence="4">Alpha amylase inhibitor</fullName>
    </recommendedName>
</protein>
<feature type="signal peptide" evidence="1">
    <location>
        <begin position="1"/>
        <end position="29"/>
    </location>
</feature>
<accession>A0ABS4TQ20</accession>
<evidence type="ECO:0000313" key="2">
    <source>
        <dbReference type="EMBL" id="MBP2326505.1"/>
    </source>
</evidence>
<name>A0ABS4TQ20_9PSEU</name>
<reference evidence="2 3" key="1">
    <citation type="submission" date="2021-03" db="EMBL/GenBank/DDBJ databases">
        <title>Sequencing the genomes of 1000 actinobacteria strains.</title>
        <authorList>
            <person name="Klenk H.-P."/>
        </authorList>
    </citation>
    <scope>NUCLEOTIDE SEQUENCE [LARGE SCALE GENOMIC DNA]</scope>
    <source>
        <strain evidence="2 3">DSM 46670</strain>
    </source>
</reference>
<comment type="caution">
    <text evidence="2">The sequence shown here is derived from an EMBL/GenBank/DDBJ whole genome shotgun (WGS) entry which is preliminary data.</text>
</comment>
<feature type="chain" id="PRO_5045205949" description="Alpha amylase inhibitor" evidence="1">
    <location>
        <begin position="30"/>
        <end position="98"/>
    </location>
</feature>
<dbReference type="RefSeq" id="WP_209643562.1">
    <property type="nucleotide sequence ID" value="NZ_JAGINW010000001.1"/>
</dbReference>
<evidence type="ECO:0008006" key="4">
    <source>
        <dbReference type="Google" id="ProtNLM"/>
    </source>
</evidence>
<evidence type="ECO:0000256" key="1">
    <source>
        <dbReference type="SAM" id="SignalP"/>
    </source>
</evidence>
<dbReference type="EMBL" id="JAGINW010000001">
    <property type="protein sequence ID" value="MBP2326505.1"/>
    <property type="molecule type" value="Genomic_DNA"/>
</dbReference>
<proteinExistence type="predicted"/>
<keyword evidence="3" id="KW-1185">Reference proteome</keyword>
<sequence>MTSPWKRRLAAASIAAAGMSLAITGTAHAATNYQCVFVTPVGGAPTFVARGFDCSGPDGTYTSVLMFDSTLIIRCSSATTSRNAANKLLVSGTNCRSI</sequence>
<evidence type="ECO:0000313" key="3">
    <source>
        <dbReference type="Proteomes" id="UP001519332"/>
    </source>
</evidence>